<keyword evidence="2" id="KW-0472">Membrane</keyword>
<comment type="caution">
    <text evidence="4">The sequence shown here is derived from an EMBL/GenBank/DDBJ whole genome shotgun (WGS) entry which is preliminary data.</text>
</comment>
<dbReference type="EMBL" id="LKHV01000003">
    <property type="protein sequence ID" value="KRG19294.1"/>
    <property type="molecule type" value="Genomic_DNA"/>
</dbReference>
<keyword evidence="4" id="KW-0132">Cell division</keyword>
<evidence type="ECO:0000256" key="2">
    <source>
        <dbReference type="SAM" id="Phobius"/>
    </source>
</evidence>
<evidence type="ECO:0000259" key="3">
    <source>
        <dbReference type="PROSITE" id="PS51724"/>
    </source>
</evidence>
<dbReference type="InterPro" id="IPR036680">
    <property type="entry name" value="SPOR-like_sf"/>
</dbReference>
<dbReference type="GO" id="GO:0032506">
    <property type="term" value="P:cytokinetic process"/>
    <property type="evidence" value="ECO:0007669"/>
    <property type="project" value="TreeGrafter"/>
</dbReference>
<dbReference type="RefSeq" id="WP_057623951.1">
    <property type="nucleotide sequence ID" value="NZ_LKHV02000001.1"/>
</dbReference>
<dbReference type="SUPFAM" id="SSF110997">
    <property type="entry name" value="Sporulation related repeat"/>
    <property type="match status" value="1"/>
</dbReference>
<dbReference type="OrthoDB" id="5654216at2"/>
<organism evidence="4">
    <name type="scientific">Candidatus Berkiella cookevillensis</name>
    <dbReference type="NCBI Taxonomy" id="437022"/>
    <lineage>
        <taxon>Bacteria</taxon>
        <taxon>Pseudomonadati</taxon>
        <taxon>Pseudomonadota</taxon>
        <taxon>Gammaproteobacteria</taxon>
        <taxon>Candidatus Berkiellales</taxon>
        <taxon>Candidatus Berkiellaceae</taxon>
        <taxon>Candidatus Berkiella</taxon>
    </lineage>
</organism>
<feature type="region of interest" description="Disordered" evidence="1">
    <location>
        <begin position="165"/>
        <end position="189"/>
    </location>
</feature>
<feature type="domain" description="SPOR" evidence="3">
    <location>
        <begin position="200"/>
        <end position="279"/>
    </location>
</feature>
<keyword evidence="2" id="KW-1133">Transmembrane helix</keyword>
<reference evidence="5" key="2">
    <citation type="journal article" date="2016" name="Genome Announc.">
        <title>Draft Genome Sequences of Two Novel Amoeba-Resistant Intranuclear Bacteria, 'Candidatus Berkiella cookevillensis' and 'Candidatus Berkiella aquae'.</title>
        <authorList>
            <person name="Mehari Y.T."/>
            <person name="Arivett B.A."/>
            <person name="Farone A.L."/>
            <person name="Gunderson J.H."/>
            <person name="Farone M.B."/>
        </authorList>
    </citation>
    <scope>NUCLEOTIDE SEQUENCE</scope>
    <source>
        <strain evidence="5">CC99</strain>
    </source>
</reference>
<dbReference type="Proteomes" id="UP000051494">
    <property type="component" value="Unassembled WGS sequence"/>
</dbReference>
<sequence>MQKIKERLFGAVVFLALGVIFVPMFFSENNKKINLTDMQMKEPVASAALTPISEPENLVVLNQLEKPSFDETVMQAYQDTEDLALNESIQELIGSEDSSAQNVSKATQQAIVAQKDTILPLPAVFAIDTDASSAITSEMDNAVQKQASLGTTEKVAATQQDTNDLLQQDDKSTQPALKQAKNSIETKTENSLPAKKARITEVSAAWVVQLATFKEGANADSLVKNLQKDGYPAYSRHMQNSQGTYTLVLVGPKVAKAEADSLKVELKAKYRLQGVVIQHQPISS</sequence>
<reference evidence="5" key="3">
    <citation type="submission" date="2021-06" db="EMBL/GenBank/DDBJ databases">
        <title>Genomic Description and Analysis of Intracellular Bacteria, Candidatus Berkiella cookevillensis and Candidatus Berkiella aquae.</title>
        <authorList>
            <person name="Kidane D.T."/>
            <person name="Mehari Y.T."/>
            <person name="Rice F.C."/>
            <person name="Arivett B.A."/>
            <person name="Farone A.L."/>
            <person name="Berk S.G."/>
            <person name="Farone M.B."/>
        </authorList>
    </citation>
    <scope>NUCLEOTIDE SEQUENCE</scope>
    <source>
        <strain evidence="5">CC99</strain>
    </source>
</reference>
<evidence type="ECO:0000256" key="1">
    <source>
        <dbReference type="SAM" id="MobiDB-lite"/>
    </source>
</evidence>
<dbReference type="Gene3D" id="3.30.70.1070">
    <property type="entry name" value="Sporulation related repeat"/>
    <property type="match status" value="1"/>
</dbReference>
<dbReference type="GO" id="GO:0032153">
    <property type="term" value="C:cell division site"/>
    <property type="evidence" value="ECO:0007669"/>
    <property type="project" value="TreeGrafter"/>
</dbReference>
<evidence type="ECO:0000313" key="6">
    <source>
        <dbReference type="Proteomes" id="UP000051494"/>
    </source>
</evidence>
<keyword evidence="6" id="KW-1185">Reference proteome</keyword>
<name>A0A0Q9YR88_9GAMM</name>
<keyword evidence="4" id="KW-0131">Cell cycle</keyword>
<accession>A0A0Q9YR88</accession>
<keyword evidence="2" id="KW-0812">Transmembrane</keyword>
<dbReference type="AlphaFoldDB" id="A0A0Q9YR88"/>
<feature type="transmembrane region" description="Helical" evidence="2">
    <location>
        <begin position="7"/>
        <end position="26"/>
    </location>
</feature>
<dbReference type="InterPro" id="IPR007730">
    <property type="entry name" value="SPOR-like_dom"/>
</dbReference>
<feature type="compositionally biased region" description="Polar residues" evidence="1">
    <location>
        <begin position="173"/>
        <end position="189"/>
    </location>
</feature>
<dbReference type="InterPro" id="IPR052521">
    <property type="entry name" value="Cell_div_SPOR-domain"/>
</dbReference>
<dbReference type="GO" id="GO:0042834">
    <property type="term" value="F:peptidoglycan binding"/>
    <property type="evidence" value="ECO:0007669"/>
    <property type="project" value="InterPro"/>
</dbReference>
<dbReference type="PANTHER" id="PTHR38687:SF1">
    <property type="entry name" value="CELL DIVISION PROTEIN DEDD"/>
    <property type="match status" value="1"/>
</dbReference>
<protein>
    <submittedName>
        <fullName evidence="4">Cell division protein DedD</fullName>
    </submittedName>
    <submittedName>
        <fullName evidence="5">SPOR domain-containing protein</fullName>
    </submittedName>
</protein>
<dbReference type="PROSITE" id="PS51724">
    <property type="entry name" value="SPOR"/>
    <property type="match status" value="1"/>
</dbReference>
<dbReference type="GO" id="GO:0030428">
    <property type="term" value="C:cell septum"/>
    <property type="evidence" value="ECO:0007669"/>
    <property type="project" value="TreeGrafter"/>
</dbReference>
<evidence type="ECO:0000313" key="5">
    <source>
        <dbReference type="EMBL" id="MCS5708908.1"/>
    </source>
</evidence>
<dbReference type="EMBL" id="LKHV02000001">
    <property type="protein sequence ID" value="MCS5708908.1"/>
    <property type="molecule type" value="Genomic_DNA"/>
</dbReference>
<proteinExistence type="predicted"/>
<dbReference type="PANTHER" id="PTHR38687">
    <property type="entry name" value="CELL DIVISION PROTEIN DEDD-RELATED"/>
    <property type="match status" value="1"/>
</dbReference>
<gene>
    <name evidence="4" type="ORF">CC99x_00823</name>
    <name evidence="5" type="ORF">CC99x_008345</name>
</gene>
<evidence type="ECO:0000313" key="4">
    <source>
        <dbReference type="EMBL" id="KRG19294.1"/>
    </source>
</evidence>
<dbReference type="Pfam" id="PF05036">
    <property type="entry name" value="SPOR"/>
    <property type="match status" value="1"/>
</dbReference>
<dbReference type="STRING" id="437022.CC99x_00823"/>
<reference evidence="4" key="1">
    <citation type="submission" date="2015-09" db="EMBL/GenBank/DDBJ databases">
        <title>Draft Genome Sequences of Two Novel Amoeba-resistant Intranuclear Bacteria, Candidatus Berkiella cookevillensis and Candidatus Berkiella aquae.</title>
        <authorList>
            <person name="Mehari Y.T."/>
            <person name="Arivett B.A."/>
            <person name="Farone A.L."/>
            <person name="Gunderson J.H."/>
            <person name="Farone M.B."/>
        </authorList>
    </citation>
    <scope>NUCLEOTIDE SEQUENCE [LARGE SCALE GENOMIC DNA]</scope>
    <source>
        <strain evidence="4">CC99</strain>
    </source>
</reference>